<protein>
    <submittedName>
        <fullName evidence="2">Uncharacterized protein</fullName>
    </submittedName>
</protein>
<reference evidence="2 3" key="1">
    <citation type="journal article" date="2018" name="PLoS Genet.">
        <title>Population sequencing reveals clonal diversity and ancestral inbreeding in the grapevine cultivar Chardonnay.</title>
        <authorList>
            <person name="Roach M.J."/>
            <person name="Johnson D.L."/>
            <person name="Bohlmann J."/>
            <person name="van Vuuren H.J."/>
            <person name="Jones S.J."/>
            <person name="Pretorius I.S."/>
            <person name="Schmidt S.A."/>
            <person name="Borneman A.R."/>
        </authorList>
    </citation>
    <scope>NUCLEOTIDE SEQUENCE [LARGE SCALE GENOMIC DNA]</scope>
    <source>
        <strain evidence="3">cv. Chardonnay</strain>
        <tissue evidence="2">Leaf</tissue>
    </source>
</reference>
<evidence type="ECO:0000313" key="2">
    <source>
        <dbReference type="EMBL" id="RVX21821.1"/>
    </source>
</evidence>
<name>A0A438KKU2_VITVI</name>
<dbReference type="Proteomes" id="UP000288805">
    <property type="component" value="Unassembled WGS sequence"/>
</dbReference>
<dbReference type="AlphaFoldDB" id="A0A438KKU2"/>
<keyword evidence="1" id="KW-0812">Transmembrane</keyword>
<dbReference type="PANTHER" id="PTHR10997:SF29">
    <property type="entry name" value="ARM REPEAT SUPERFAMILY PROTEIN"/>
    <property type="match status" value="1"/>
</dbReference>
<evidence type="ECO:0000256" key="1">
    <source>
        <dbReference type="SAM" id="Phobius"/>
    </source>
</evidence>
<keyword evidence="1" id="KW-0472">Membrane</keyword>
<proteinExistence type="predicted"/>
<dbReference type="InterPro" id="IPR016024">
    <property type="entry name" value="ARM-type_fold"/>
</dbReference>
<dbReference type="InterPro" id="IPR011989">
    <property type="entry name" value="ARM-like"/>
</dbReference>
<organism evidence="2 3">
    <name type="scientific">Vitis vinifera</name>
    <name type="common">Grape</name>
    <dbReference type="NCBI Taxonomy" id="29760"/>
    <lineage>
        <taxon>Eukaryota</taxon>
        <taxon>Viridiplantae</taxon>
        <taxon>Streptophyta</taxon>
        <taxon>Embryophyta</taxon>
        <taxon>Tracheophyta</taxon>
        <taxon>Spermatophyta</taxon>
        <taxon>Magnoliopsida</taxon>
        <taxon>eudicotyledons</taxon>
        <taxon>Gunneridae</taxon>
        <taxon>Pentapetalae</taxon>
        <taxon>rosids</taxon>
        <taxon>Vitales</taxon>
        <taxon>Vitaceae</taxon>
        <taxon>Viteae</taxon>
        <taxon>Vitis</taxon>
    </lineage>
</organism>
<dbReference type="EMBL" id="QGNW01000004">
    <property type="protein sequence ID" value="RVX21821.1"/>
    <property type="molecule type" value="Genomic_DNA"/>
</dbReference>
<gene>
    <name evidence="2" type="ORF">CK203_001665</name>
</gene>
<sequence>MQRIEQGEVSYAICFGSSSAFFLLRSIQDSGSLSFDHMDPLGEGYLLRLKTGKRSLLIFCALVTRHRKFSDKLMPDIINCVLKIAAHSIKISNLCHVTVGLHRGQAMMHNVDVCIPFRPHIGAALFSVQEPADIFFVSISPCLKFSHPCNFFILLPLGYIIIYTVFLFLMQKLDFLSERVVSLAFNVISHVLETGPGWRLVSPNFSSLLESAIFPALVMNEKDISEWEEDKDEYIQKNLPSDLEEISGWREDLFTARKSAINLLGVISMSKGPPVAASNCSSALSKLSKGAETWIYLNSNCNRVLPLYRVSVSLPYLVATANWVLGELDLVSLKSNFLFPGDECRCIFFASEGIGHARYGGRFLLSCGVSAAGAIAGLLEALVEGGEVM</sequence>
<keyword evidence="1" id="KW-1133">Transmembrane helix</keyword>
<dbReference type="PANTHER" id="PTHR10997">
    <property type="entry name" value="IMPORTIN-7, 8, 11"/>
    <property type="match status" value="1"/>
</dbReference>
<feature type="transmembrane region" description="Helical" evidence="1">
    <location>
        <begin position="151"/>
        <end position="169"/>
    </location>
</feature>
<comment type="caution">
    <text evidence="2">The sequence shown here is derived from an EMBL/GenBank/DDBJ whole genome shotgun (WGS) entry which is preliminary data.</text>
</comment>
<evidence type="ECO:0000313" key="3">
    <source>
        <dbReference type="Proteomes" id="UP000288805"/>
    </source>
</evidence>
<dbReference type="SUPFAM" id="SSF48371">
    <property type="entry name" value="ARM repeat"/>
    <property type="match status" value="1"/>
</dbReference>
<dbReference type="Gene3D" id="1.25.10.10">
    <property type="entry name" value="Leucine-rich Repeat Variant"/>
    <property type="match status" value="1"/>
</dbReference>
<accession>A0A438KKU2</accession>